<keyword evidence="3" id="KW-1185">Reference proteome</keyword>
<keyword evidence="1" id="KW-0732">Signal</keyword>
<gene>
    <name evidence="2" type="ORF">B0H65DRAFT_338760</name>
</gene>
<dbReference type="Proteomes" id="UP001278500">
    <property type="component" value="Unassembled WGS sequence"/>
</dbReference>
<evidence type="ECO:0000256" key="1">
    <source>
        <dbReference type="SAM" id="SignalP"/>
    </source>
</evidence>
<accession>A0AAE0J112</accession>
<sequence length="80" mass="8808">MAFRLRWLVFISLQRKGAGTGAFSMEPAKGYLLANAVMGEILLALRFPSDLQTEEEAINSEIPRAAAILETQISWILGIT</sequence>
<dbReference type="EMBL" id="JAUEPP010000009">
    <property type="protein sequence ID" value="KAK3334958.1"/>
    <property type="molecule type" value="Genomic_DNA"/>
</dbReference>
<reference evidence="2" key="2">
    <citation type="submission" date="2023-06" db="EMBL/GenBank/DDBJ databases">
        <authorList>
            <consortium name="Lawrence Berkeley National Laboratory"/>
            <person name="Haridas S."/>
            <person name="Hensen N."/>
            <person name="Bonometti L."/>
            <person name="Westerberg I."/>
            <person name="Brannstrom I.O."/>
            <person name="Guillou S."/>
            <person name="Cros-Aarteil S."/>
            <person name="Calhoun S."/>
            <person name="Kuo A."/>
            <person name="Mondo S."/>
            <person name="Pangilinan J."/>
            <person name="Riley R."/>
            <person name="Labutti K."/>
            <person name="Andreopoulos B."/>
            <person name="Lipzen A."/>
            <person name="Chen C."/>
            <person name="Yanf M."/>
            <person name="Daum C."/>
            <person name="Ng V."/>
            <person name="Clum A."/>
            <person name="Steindorff A."/>
            <person name="Ohm R."/>
            <person name="Martin F."/>
            <person name="Silar P."/>
            <person name="Natvig D."/>
            <person name="Lalanne C."/>
            <person name="Gautier V."/>
            <person name="Ament-Velasquez S.L."/>
            <person name="Kruys A."/>
            <person name="Hutchinson M.I."/>
            <person name="Powell A.J."/>
            <person name="Barry K."/>
            <person name="Miller A.N."/>
            <person name="Grigoriev I.V."/>
            <person name="Debuchy R."/>
            <person name="Gladieux P."/>
            <person name="Thoren M.H."/>
            <person name="Johannesson H."/>
        </authorList>
    </citation>
    <scope>NUCLEOTIDE SEQUENCE</scope>
    <source>
        <strain evidence="2">CBS 560.94</strain>
    </source>
</reference>
<organism evidence="2 3">
    <name type="scientific">Neurospora tetraspora</name>
    <dbReference type="NCBI Taxonomy" id="94610"/>
    <lineage>
        <taxon>Eukaryota</taxon>
        <taxon>Fungi</taxon>
        <taxon>Dikarya</taxon>
        <taxon>Ascomycota</taxon>
        <taxon>Pezizomycotina</taxon>
        <taxon>Sordariomycetes</taxon>
        <taxon>Sordariomycetidae</taxon>
        <taxon>Sordariales</taxon>
        <taxon>Sordariaceae</taxon>
        <taxon>Neurospora</taxon>
    </lineage>
</organism>
<dbReference type="GeneID" id="87860764"/>
<dbReference type="AlphaFoldDB" id="A0AAE0J112"/>
<proteinExistence type="predicted"/>
<dbReference type="RefSeq" id="XP_062677124.1">
    <property type="nucleotide sequence ID" value="XM_062823610.1"/>
</dbReference>
<feature type="chain" id="PRO_5041902179" evidence="1">
    <location>
        <begin position="20"/>
        <end position="80"/>
    </location>
</feature>
<name>A0AAE0J112_9PEZI</name>
<comment type="caution">
    <text evidence="2">The sequence shown here is derived from an EMBL/GenBank/DDBJ whole genome shotgun (WGS) entry which is preliminary data.</text>
</comment>
<feature type="signal peptide" evidence="1">
    <location>
        <begin position="1"/>
        <end position="19"/>
    </location>
</feature>
<reference evidence="2" key="1">
    <citation type="journal article" date="2023" name="Mol. Phylogenet. Evol.">
        <title>Genome-scale phylogeny and comparative genomics of the fungal order Sordariales.</title>
        <authorList>
            <person name="Hensen N."/>
            <person name="Bonometti L."/>
            <person name="Westerberg I."/>
            <person name="Brannstrom I.O."/>
            <person name="Guillou S."/>
            <person name="Cros-Aarteil S."/>
            <person name="Calhoun S."/>
            <person name="Haridas S."/>
            <person name="Kuo A."/>
            <person name="Mondo S."/>
            <person name="Pangilinan J."/>
            <person name="Riley R."/>
            <person name="LaButti K."/>
            <person name="Andreopoulos B."/>
            <person name="Lipzen A."/>
            <person name="Chen C."/>
            <person name="Yan M."/>
            <person name="Daum C."/>
            <person name="Ng V."/>
            <person name="Clum A."/>
            <person name="Steindorff A."/>
            <person name="Ohm R.A."/>
            <person name="Martin F."/>
            <person name="Silar P."/>
            <person name="Natvig D.O."/>
            <person name="Lalanne C."/>
            <person name="Gautier V."/>
            <person name="Ament-Velasquez S.L."/>
            <person name="Kruys A."/>
            <person name="Hutchinson M.I."/>
            <person name="Powell A.J."/>
            <person name="Barry K."/>
            <person name="Miller A.N."/>
            <person name="Grigoriev I.V."/>
            <person name="Debuchy R."/>
            <person name="Gladieux P."/>
            <person name="Hiltunen Thoren M."/>
            <person name="Johannesson H."/>
        </authorList>
    </citation>
    <scope>NUCLEOTIDE SEQUENCE</scope>
    <source>
        <strain evidence="2">CBS 560.94</strain>
    </source>
</reference>
<evidence type="ECO:0000313" key="2">
    <source>
        <dbReference type="EMBL" id="KAK3334958.1"/>
    </source>
</evidence>
<evidence type="ECO:0000313" key="3">
    <source>
        <dbReference type="Proteomes" id="UP001278500"/>
    </source>
</evidence>
<protein>
    <submittedName>
        <fullName evidence="2">Uncharacterized protein</fullName>
    </submittedName>
</protein>